<dbReference type="InterPro" id="IPR000719">
    <property type="entry name" value="Prot_kinase_dom"/>
</dbReference>
<feature type="domain" description="Protein kinase" evidence="8">
    <location>
        <begin position="48"/>
        <end position="372"/>
    </location>
</feature>
<evidence type="ECO:0000256" key="3">
    <source>
        <dbReference type="ARBA" id="ARBA00022679"/>
    </source>
</evidence>
<evidence type="ECO:0000256" key="4">
    <source>
        <dbReference type="ARBA" id="ARBA00022741"/>
    </source>
</evidence>
<feature type="region of interest" description="Disordered" evidence="7">
    <location>
        <begin position="231"/>
        <end position="286"/>
    </location>
</feature>
<keyword evidence="5" id="KW-0418">Kinase</keyword>
<dbReference type="Proteomes" id="UP000313849">
    <property type="component" value="Unassembled WGS sequence"/>
</dbReference>
<sequence>MVGTAYRPSTAPPACGQRPRRAPRRFAGRVSTVVVPGPPHVAGFRAGEALVRGARDGPAGWVWSGVDEAGDLVVLRTIPASGEDRDRLLARLDTLAAARHPHLARVRASRVDEAGVAVVLDLVPGVDLATWVRARGALPPPELERLAAGLAAALAHLHGLGLAHGDLSPRNVLVRDGGDAVLVDLADTGLGTPGHVAAERCDERGLPNVAPDEVSDVAELAALLAWAAAGGGGPSGEGGERADADRGGGGPAGILIARSSSSSGGGGHGGVREDRDHGGGPDVVDDGLARLLDRASGPRAGRPAAAELAVAADEAVARRRTRLELLGRRPTSPLGAADLAGAAIRTALLAAPTYRPGRRSARPRRTQRHARGTSLPLGLTVAAAAASVLLLAGVGVLAARSSASSVVGGLPATARAEIDAVLARRDAALEAGNLTALARAVVPGSQAWRHDATLAQALAGGAGVGPVVGPGSGSGTGSGAVGVVAEPAAPVHVSGLHTQVLAAAPASGAAVRAELRQGAHHRFTGGLWRPVPAQAGRCLVLELADDGRISGWRACA</sequence>
<keyword evidence="10" id="KW-1185">Reference proteome</keyword>
<proteinExistence type="predicted"/>
<evidence type="ECO:0000313" key="9">
    <source>
        <dbReference type="EMBL" id="TNU73098.1"/>
    </source>
</evidence>
<evidence type="ECO:0000256" key="5">
    <source>
        <dbReference type="ARBA" id="ARBA00022777"/>
    </source>
</evidence>
<protein>
    <recommendedName>
        <fullName evidence="1">non-specific serine/threonine protein kinase</fullName>
        <ecNumber evidence="1">2.7.11.1</ecNumber>
    </recommendedName>
</protein>
<dbReference type="SUPFAM" id="SSF56112">
    <property type="entry name" value="Protein kinase-like (PK-like)"/>
    <property type="match status" value="1"/>
</dbReference>
<gene>
    <name evidence="9" type="ORF">FH969_13165</name>
</gene>
<evidence type="ECO:0000256" key="7">
    <source>
        <dbReference type="SAM" id="MobiDB-lite"/>
    </source>
</evidence>
<keyword evidence="3" id="KW-0808">Transferase</keyword>
<dbReference type="GO" id="GO:0005524">
    <property type="term" value="F:ATP binding"/>
    <property type="evidence" value="ECO:0007669"/>
    <property type="project" value="UniProtKB-KW"/>
</dbReference>
<dbReference type="Gene3D" id="1.10.510.10">
    <property type="entry name" value="Transferase(Phosphotransferase) domain 1"/>
    <property type="match status" value="1"/>
</dbReference>
<comment type="caution">
    <text evidence="9">The sequence shown here is derived from an EMBL/GenBank/DDBJ whole genome shotgun (WGS) entry which is preliminary data.</text>
</comment>
<keyword evidence="2" id="KW-0723">Serine/threonine-protein kinase</keyword>
<reference evidence="9 10" key="1">
    <citation type="submission" date="2019-06" db="EMBL/GenBank/DDBJ databases">
        <title>Draft genome sequence of Miniimonas arenae KCTC 19750T isolated from sea sand.</title>
        <authorList>
            <person name="Park S.-J."/>
        </authorList>
    </citation>
    <scope>NUCLEOTIDE SEQUENCE [LARGE SCALE GENOMIC DNA]</scope>
    <source>
        <strain evidence="9 10">KCTC 19750</strain>
    </source>
</reference>
<dbReference type="SMART" id="SM00220">
    <property type="entry name" value="S_TKc"/>
    <property type="match status" value="1"/>
</dbReference>
<feature type="region of interest" description="Disordered" evidence="7">
    <location>
        <begin position="1"/>
        <end position="22"/>
    </location>
</feature>
<accession>A0A5C5B8A2</accession>
<dbReference type="InterPro" id="IPR011009">
    <property type="entry name" value="Kinase-like_dom_sf"/>
</dbReference>
<dbReference type="PROSITE" id="PS50011">
    <property type="entry name" value="PROTEIN_KINASE_DOM"/>
    <property type="match status" value="1"/>
</dbReference>
<dbReference type="PANTHER" id="PTHR43289">
    <property type="entry name" value="MITOGEN-ACTIVATED PROTEIN KINASE KINASE KINASE 20-RELATED"/>
    <property type="match status" value="1"/>
</dbReference>
<dbReference type="PANTHER" id="PTHR43289:SF6">
    <property type="entry name" value="SERINE_THREONINE-PROTEIN KINASE NEKL-3"/>
    <property type="match status" value="1"/>
</dbReference>
<evidence type="ECO:0000256" key="6">
    <source>
        <dbReference type="ARBA" id="ARBA00022840"/>
    </source>
</evidence>
<dbReference type="Pfam" id="PF00069">
    <property type="entry name" value="Pkinase"/>
    <property type="match status" value="1"/>
</dbReference>
<feature type="compositionally biased region" description="Basic and acidic residues" evidence="7">
    <location>
        <begin position="270"/>
        <end position="279"/>
    </location>
</feature>
<keyword evidence="4" id="KW-0547">Nucleotide-binding</keyword>
<evidence type="ECO:0000256" key="1">
    <source>
        <dbReference type="ARBA" id="ARBA00012513"/>
    </source>
</evidence>
<keyword evidence="6" id="KW-0067">ATP-binding</keyword>
<evidence type="ECO:0000256" key="2">
    <source>
        <dbReference type="ARBA" id="ARBA00022527"/>
    </source>
</evidence>
<dbReference type="AlphaFoldDB" id="A0A5C5B8A2"/>
<name>A0A5C5B8A2_9MICO</name>
<organism evidence="9 10">
    <name type="scientific">Miniimonas arenae</name>
    <dbReference type="NCBI Taxonomy" id="676201"/>
    <lineage>
        <taxon>Bacteria</taxon>
        <taxon>Bacillati</taxon>
        <taxon>Actinomycetota</taxon>
        <taxon>Actinomycetes</taxon>
        <taxon>Micrococcales</taxon>
        <taxon>Beutenbergiaceae</taxon>
        <taxon>Miniimonas</taxon>
    </lineage>
</organism>
<dbReference type="EMBL" id="VENP01000065">
    <property type="protein sequence ID" value="TNU73098.1"/>
    <property type="molecule type" value="Genomic_DNA"/>
</dbReference>
<dbReference type="GO" id="GO:0004674">
    <property type="term" value="F:protein serine/threonine kinase activity"/>
    <property type="evidence" value="ECO:0007669"/>
    <property type="project" value="UniProtKB-KW"/>
</dbReference>
<evidence type="ECO:0000259" key="8">
    <source>
        <dbReference type="PROSITE" id="PS50011"/>
    </source>
</evidence>
<evidence type="ECO:0000313" key="10">
    <source>
        <dbReference type="Proteomes" id="UP000313849"/>
    </source>
</evidence>
<dbReference type="EC" id="2.7.11.1" evidence="1"/>